<dbReference type="EMBL" id="QURH01000272">
    <property type="protein sequence ID" value="RFU40616.1"/>
    <property type="molecule type" value="Genomic_DNA"/>
</dbReference>
<keyword evidence="6" id="KW-0961">Cell wall biogenesis/degradation</keyword>
<protein>
    <submittedName>
        <fullName evidence="12">D-alanyl-D-alanine carboxypeptidase</fullName>
    </submittedName>
</protein>
<sequence>MSPRSDAPPHAEEPRRKRRGLVVTLVVALVLVVGVVAGQLVRPVPDPAFALSLPSASHTFAGQAPALPWPRAGQATVYVDGLGTMGSSGTATPTPTASVAKVMTAYTILRDKPLASGEAGPSFTVTPQGYAELPQRKARGESLLGIRANQRFTERKALEALLVISANDVAHELARWDAGSDQAFVQKMNDAARSLGMTNTTYTDPSGYDSATVSTAADQVKLLRAAMKLPAFAESVALRQFVPDGGGRPRNAGNVLLGQYGVVGGKTGYTDKAGGNFVFAARRQVGGAETLILGAVMNQPSPSAMGAISAAQPLVAAAGNALVSATVAPAGSRVAKVDDGLGGGAPLRAAKPVTVVGWPGLTVRLGVAGTPPKTAPRGAKAGTLTAGGARVPLTLDGPLGEPSLLHRLLRLT</sequence>
<feature type="active site" description="Acyl-ester intermediate" evidence="7">
    <location>
        <position position="98"/>
    </location>
</feature>
<evidence type="ECO:0000256" key="5">
    <source>
        <dbReference type="ARBA" id="ARBA00022984"/>
    </source>
</evidence>
<evidence type="ECO:0000313" key="12">
    <source>
        <dbReference type="EMBL" id="RFU40616.1"/>
    </source>
</evidence>
<keyword evidence="12" id="KW-0121">Carboxypeptidase</keyword>
<evidence type="ECO:0000256" key="7">
    <source>
        <dbReference type="PIRSR" id="PIRSR618044-1"/>
    </source>
</evidence>
<evidence type="ECO:0000313" key="13">
    <source>
        <dbReference type="Proteomes" id="UP000261811"/>
    </source>
</evidence>
<evidence type="ECO:0000256" key="3">
    <source>
        <dbReference type="ARBA" id="ARBA00022801"/>
    </source>
</evidence>
<dbReference type="Proteomes" id="UP000261811">
    <property type="component" value="Unassembled WGS sequence"/>
</dbReference>
<evidence type="ECO:0000259" key="11">
    <source>
        <dbReference type="Pfam" id="PF00768"/>
    </source>
</evidence>
<evidence type="ECO:0000256" key="2">
    <source>
        <dbReference type="ARBA" id="ARBA00022729"/>
    </source>
</evidence>
<dbReference type="PRINTS" id="PR00725">
    <property type="entry name" value="DADACBPTASE1"/>
</dbReference>
<dbReference type="SUPFAM" id="SSF56601">
    <property type="entry name" value="beta-lactamase/transpeptidase-like"/>
    <property type="match status" value="1"/>
</dbReference>
<name>A0A372JLC6_9ACTN</name>
<dbReference type="PANTHER" id="PTHR21581">
    <property type="entry name" value="D-ALANYL-D-ALANINE CARBOXYPEPTIDASE"/>
    <property type="match status" value="1"/>
</dbReference>
<feature type="transmembrane region" description="Helical" evidence="10">
    <location>
        <begin position="21"/>
        <end position="41"/>
    </location>
</feature>
<dbReference type="AlphaFoldDB" id="A0A372JLC6"/>
<dbReference type="GO" id="GO:0008360">
    <property type="term" value="P:regulation of cell shape"/>
    <property type="evidence" value="ECO:0007669"/>
    <property type="project" value="UniProtKB-KW"/>
</dbReference>
<keyword evidence="13" id="KW-1185">Reference proteome</keyword>
<keyword evidence="12" id="KW-0645">Protease</keyword>
<gene>
    <name evidence="12" type="ORF">DZF91_16220</name>
</gene>
<proteinExistence type="inferred from homology"/>
<evidence type="ECO:0000256" key="8">
    <source>
        <dbReference type="PIRSR" id="PIRSR618044-2"/>
    </source>
</evidence>
<dbReference type="InterPro" id="IPR001967">
    <property type="entry name" value="Peptidase_S11_N"/>
</dbReference>
<keyword evidence="3" id="KW-0378">Hydrolase</keyword>
<comment type="similarity">
    <text evidence="1 9">Belongs to the peptidase S11 family.</text>
</comment>
<keyword evidence="2" id="KW-0732">Signal</keyword>
<keyword evidence="10" id="KW-0812">Transmembrane</keyword>
<feature type="active site" evidence="7">
    <location>
        <position position="165"/>
    </location>
</feature>
<evidence type="ECO:0000256" key="6">
    <source>
        <dbReference type="ARBA" id="ARBA00023316"/>
    </source>
</evidence>
<comment type="caution">
    <text evidence="12">The sequence shown here is derived from an EMBL/GenBank/DDBJ whole genome shotgun (WGS) entry which is preliminary data.</text>
</comment>
<dbReference type="GO" id="GO:0006508">
    <property type="term" value="P:proteolysis"/>
    <property type="evidence" value="ECO:0007669"/>
    <property type="project" value="InterPro"/>
</dbReference>
<accession>A0A372JLC6</accession>
<keyword evidence="4" id="KW-0133">Cell shape</keyword>
<dbReference type="GO" id="GO:0009252">
    <property type="term" value="P:peptidoglycan biosynthetic process"/>
    <property type="evidence" value="ECO:0007669"/>
    <property type="project" value="UniProtKB-KW"/>
</dbReference>
<evidence type="ECO:0000256" key="9">
    <source>
        <dbReference type="RuleBase" id="RU004016"/>
    </source>
</evidence>
<keyword evidence="10" id="KW-1133">Transmembrane helix</keyword>
<dbReference type="Pfam" id="PF00768">
    <property type="entry name" value="Peptidase_S11"/>
    <property type="match status" value="1"/>
</dbReference>
<reference evidence="12 13" key="1">
    <citation type="submission" date="2018-08" db="EMBL/GenBank/DDBJ databases">
        <title>Actinomadura jelena sp. nov., a novel Actinomycete isolated from soil in Chad.</title>
        <authorList>
            <person name="Shi L."/>
        </authorList>
    </citation>
    <scope>NUCLEOTIDE SEQUENCE [LARGE SCALE GENOMIC DNA]</scope>
    <source>
        <strain evidence="12 13">NEAU-G17</strain>
    </source>
</reference>
<evidence type="ECO:0000256" key="4">
    <source>
        <dbReference type="ARBA" id="ARBA00022960"/>
    </source>
</evidence>
<organism evidence="12 13">
    <name type="scientific">Actinomadura logoneensis</name>
    <dbReference type="NCBI Taxonomy" id="2293572"/>
    <lineage>
        <taxon>Bacteria</taxon>
        <taxon>Bacillati</taxon>
        <taxon>Actinomycetota</taxon>
        <taxon>Actinomycetes</taxon>
        <taxon>Streptosporangiales</taxon>
        <taxon>Thermomonosporaceae</taxon>
        <taxon>Actinomadura</taxon>
    </lineage>
</organism>
<dbReference type="PANTHER" id="PTHR21581:SF33">
    <property type="entry name" value="D-ALANYL-D-ALANINE CARBOXYPEPTIDASE DACB"/>
    <property type="match status" value="1"/>
</dbReference>
<dbReference type="OrthoDB" id="3530815at2"/>
<feature type="active site" description="Proton acceptor" evidence="7">
    <location>
        <position position="101"/>
    </location>
</feature>
<keyword evidence="10" id="KW-0472">Membrane</keyword>
<dbReference type="GO" id="GO:0009002">
    <property type="term" value="F:serine-type D-Ala-D-Ala carboxypeptidase activity"/>
    <property type="evidence" value="ECO:0007669"/>
    <property type="project" value="InterPro"/>
</dbReference>
<feature type="binding site" evidence="8">
    <location>
        <position position="266"/>
    </location>
    <ligand>
        <name>substrate</name>
    </ligand>
</feature>
<dbReference type="GO" id="GO:0071555">
    <property type="term" value="P:cell wall organization"/>
    <property type="evidence" value="ECO:0007669"/>
    <property type="project" value="UniProtKB-KW"/>
</dbReference>
<dbReference type="Gene3D" id="3.40.710.10">
    <property type="entry name" value="DD-peptidase/beta-lactamase superfamily"/>
    <property type="match status" value="1"/>
</dbReference>
<evidence type="ECO:0000256" key="1">
    <source>
        <dbReference type="ARBA" id="ARBA00007164"/>
    </source>
</evidence>
<dbReference type="InterPro" id="IPR018044">
    <property type="entry name" value="Peptidase_S11"/>
</dbReference>
<dbReference type="InterPro" id="IPR012338">
    <property type="entry name" value="Beta-lactam/transpept-like"/>
</dbReference>
<evidence type="ECO:0000256" key="10">
    <source>
        <dbReference type="SAM" id="Phobius"/>
    </source>
</evidence>
<keyword evidence="5" id="KW-0573">Peptidoglycan synthesis</keyword>
<feature type="domain" description="Peptidase S11 D-alanyl-D-alanine carboxypeptidase A N-terminal" evidence="11">
    <location>
        <begin position="93"/>
        <end position="287"/>
    </location>
</feature>